<dbReference type="GO" id="GO:0015098">
    <property type="term" value="F:molybdate ion transmembrane transporter activity"/>
    <property type="evidence" value="ECO:0007669"/>
    <property type="project" value="UniProtKB-UniRule"/>
</dbReference>
<comment type="similarity">
    <text evidence="3 12">Belongs to the binding-protein-dependent transport system permease family. CysTW subfamily.</text>
</comment>
<evidence type="ECO:0000256" key="7">
    <source>
        <dbReference type="ARBA" id="ARBA00022519"/>
    </source>
</evidence>
<dbReference type="InterPro" id="IPR011867">
    <property type="entry name" value="ModB_ABC"/>
</dbReference>
<keyword evidence="5" id="KW-1003">Cell membrane</keyword>
<keyword evidence="6 12" id="KW-0500">Molybdenum</keyword>
<reference evidence="14 15" key="1">
    <citation type="submission" date="2020-07" db="EMBL/GenBank/DDBJ databases">
        <title>Halomonas sp. QX-2 draft genome sequence.</title>
        <authorList>
            <person name="Qiu X."/>
        </authorList>
    </citation>
    <scope>NUCLEOTIDE SEQUENCE [LARGE SCALE GENOMIC DNA]</scope>
    <source>
        <strain evidence="14 15">QX-2</strain>
    </source>
</reference>
<feature type="transmembrane region" description="Helical" evidence="11">
    <location>
        <begin position="90"/>
        <end position="111"/>
    </location>
</feature>
<comment type="subcellular location">
    <subcellularLocation>
        <location evidence="2 12">Cell inner membrane</location>
        <topology evidence="2 12">Multi-pass membrane protein</topology>
    </subcellularLocation>
    <subcellularLocation>
        <location evidence="11">Cell membrane</location>
        <topology evidence="11">Multi-pass membrane protein</topology>
    </subcellularLocation>
</comment>
<feature type="transmembrane region" description="Helical" evidence="11">
    <location>
        <begin position="49"/>
        <end position="70"/>
    </location>
</feature>
<evidence type="ECO:0000256" key="4">
    <source>
        <dbReference type="ARBA" id="ARBA00022448"/>
    </source>
</evidence>
<evidence type="ECO:0000259" key="13">
    <source>
        <dbReference type="PROSITE" id="PS50928"/>
    </source>
</evidence>
<dbReference type="EMBL" id="JACCGK010000009">
    <property type="protein sequence ID" value="NYT73068.1"/>
    <property type="molecule type" value="Genomic_DNA"/>
</dbReference>
<dbReference type="GO" id="GO:0005886">
    <property type="term" value="C:plasma membrane"/>
    <property type="evidence" value="ECO:0007669"/>
    <property type="project" value="UniProtKB-SubCell"/>
</dbReference>
<dbReference type="NCBIfam" id="NF006939">
    <property type="entry name" value="PRK09421.1"/>
    <property type="match status" value="1"/>
</dbReference>
<evidence type="ECO:0000256" key="10">
    <source>
        <dbReference type="ARBA" id="ARBA00023136"/>
    </source>
</evidence>
<evidence type="ECO:0000256" key="2">
    <source>
        <dbReference type="ARBA" id="ARBA00004429"/>
    </source>
</evidence>
<evidence type="ECO:0000256" key="5">
    <source>
        <dbReference type="ARBA" id="ARBA00022475"/>
    </source>
</evidence>
<evidence type="ECO:0000256" key="11">
    <source>
        <dbReference type="RuleBase" id="RU363032"/>
    </source>
</evidence>
<evidence type="ECO:0000256" key="9">
    <source>
        <dbReference type="ARBA" id="ARBA00022989"/>
    </source>
</evidence>
<dbReference type="NCBIfam" id="TIGR02141">
    <property type="entry name" value="modB_ABC"/>
    <property type="match status" value="1"/>
</dbReference>
<dbReference type="RefSeq" id="WP_180092015.1">
    <property type="nucleotide sequence ID" value="NZ_CAXAZJ010000011.1"/>
</dbReference>
<feature type="transmembrane region" description="Helical" evidence="11">
    <location>
        <begin position="197"/>
        <end position="220"/>
    </location>
</feature>
<evidence type="ECO:0000256" key="12">
    <source>
        <dbReference type="RuleBase" id="RU365097"/>
    </source>
</evidence>
<sequence length="233" mass="25005">MTLSPAEWEAIRLSLLIGLAAVAWILPPGIAVAWWLARHQFRGKALVDGLIHLPLVLPPVVVGYLLLVGLGKQGVIGQWLYSSLGVSLPFTWQGAAVASGVMAFPLLVRALRLSLEAVDPKLEAAASTLGANRRRVFTTITLPLAVPGLLTGTVLAFARALSEFGATITFASNIPGETRTLPLALYTLIQTPGQETAATRLCILAIIIALLSLIASEWLARRTQQRLQERDAY</sequence>
<dbReference type="InterPro" id="IPR000515">
    <property type="entry name" value="MetI-like"/>
</dbReference>
<name>A0A7Z0N7X5_9GAMM</name>
<accession>A0A7Z0N7X5</accession>
<feature type="transmembrane region" description="Helical" evidence="11">
    <location>
        <begin position="136"/>
        <end position="158"/>
    </location>
</feature>
<dbReference type="Pfam" id="PF00528">
    <property type="entry name" value="BPD_transp_1"/>
    <property type="match status" value="1"/>
</dbReference>
<gene>
    <name evidence="14" type="primary">modB</name>
    <name evidence="14" type="ORF">HZU72_11605</name>
</gene>
<keyword evidence="8 11" id="KW-0812">Transmembrane</keyword>
<feature type="domain" description="ABC transmembrane type-1" evidence="13">
    <location>
        <begin position="11"/>
        <end position="215"/>
    </location>
</feature>
<protein>
    <recommendedName>
        <fullName evidence="12">Molybdenum transport system permease</fullName>
    </recommendedName>
</protein>
<organism evidence="14 15">
    <name type="scientific">Vreelandella sedimenti</name>
    <dbReference type="NCBI Taxonomy" id="2729618"/>
    <lineage>
        <taxon>Bacteria</taxon>
        <taxon>Pseudomonadati</taxon>
        <taxon>Pseudomonadota</taxon>
        <taxon>Gammaproteobacteria</taxon>
        <taxon>Oceanospirillales</taxon>
        <taxon>Halomonadaceae</taxon>
        <taxon>Vreelandella</taxon>
    </lineage>
</organism>
<evidence type="ECO:0000313" key="15">
    <source>
        <dbReference type="Proteomes" id="UP000520876"/>
    </source>
</evidence>
<dbReference type="FunFam" id="1.10.3720.10:FF:000018">
    <property type="entry name" value="Molybdenum transport system permease"/>
    <property type="match status" value="1"/>
</dbReference>
<evidence type="ECO:0000256" key="6">
    <source>
        <dbReference type="ARBA" id="ARBA00022505"/>
    </source>
</evidence>
<keyword evidence="9 11" id="KW-1133">Transmembrane helix</keyword>
<proteinExistence type="inferred from homology"/>
<dbReference type="PANTHER" id="PTHR30183:SF3">
    <property type="entry name" value="MOLYBDENUM TRANSPORT SYSTEM PERMEASE PROTEIN MODB"/>
    <property type="match status" value="1"/>
</dbReference>
<dbReference type="CDD" id="cd06261">
    <property type="entry name" value="TM_PBP2"/>
    <property type="match status" value="1"/>
</dbReference>
<keyword evidence="10 11" id="KW-0472">Membrane</keyword>
<feature type="transmembrane region" description="Helical" evidence="11">
    <location>
        <begin position="15"/>
        <end position="37"/>
    </location>
</feature>
<comment type="function">
    <text evidence="1 12">Part of the binding-protein-dependent transport system for molybdenum; probably responsible for the translocation of the substrate across the membrane.</text>
</comment>
<dbReference type="PANTHER" id="PTHR30183">
    <property type="entry name" value="MOLYBDENUM TRANSPORT SYSTEM PERMEASE PROTEIN MODB"/>
    <property type="match status" value="1"/>
</dbReference>
<comment type="caution">
    <text evidence="14">The sequence shown here is derived from an EMBL/GenBank/DDBJ whole genome shotgun (WGS) entry which is preliminary data.</text>
</comment>
<evidence type="ECO:0000256" key="8">
    <source>
        <dbReference type="ARBA" id="ARBA00022692"/>
    </source>
</evidence>
<dbReference type="SUPFAM" id="SSF161098">
    <property type="entry name" value="MetI-like"/>
    <property type="match status" value="1"/>
</dbReference>
<keyword evidence="7 12" id="KW-0997">Cell inner membrane</keyword>
<evidence type="ECO:0000256" key="1">
    <source>
        <dbReference type="ARBA" id="ARBA00002949"/>
    </source>
</evidence>
<evidence type="ECO:0000256" key="3">
    <source>
        <dbReference type="ARBA" id="ARBA00007069"/>
    </source>
</evidence>
<dbReference type="AlphaFoldDB" id="A0A7Z0N7X5"/>
<keyword evidence="4 11" id="KW-0813">Transport</keyword>
<dbReference type="InterPro" id="IPR035906">
    <property type="entry name" value="MetI-like_sf"/>
</dbReference>
<dbReference type="Proteomes" id="UP000520876">
    <property type="component" value="Unassembled WGS sequence"/>
</dbReference>
<dbReference type="Gene3D" id="1.10.3720.10">
    <property type="entry name" value="MetI-like"/>
    <property type="match status" value="1"/>
</dbReference>
<evidence type="ECO:0000313" key="14">
    <source>
        <dbReference type="EMBL" id="NYT73068.1"/>
    </source>
</evidence>
<keyword evidence="15" id="KW-1185">Reference proteome</keyword>
<dbReference type="PROSITE" id="PS50928">
    <property type="entry name" value="ABC_TM1"/>
    <property type="match status" value="1"/>
</dbReference>